<comment type="caution">
    <text evidence="3">The sequence shown here is derived from an EMBL/GenBank/DDBJ whole genome shotgun (WGS) entry which is preliminary data.</text>
</comment>
<dbReference type="Proteomes" id="UP001347796">
    <property type="component" value="Unassembled WGS sequence"/>
</dbReference>
<gene>
    <name evidence="3" type="ORF">SNE40_018049</name>
</gene>
<evidence type="ECO:0000313" key="4">
    <source>
        <dbReference type="Proteomes" id="UP001347796"/>
    </source>
</evidence>
<evidence type="ECO:0000256" key="1">
    <source>
        <dbReference type="SAM" id="MobiDB-lite"/>
    </source>
</evidence>
<evidence type="ECO:0000256" key="2">
    <source>
        <dbReference type="SAM" id="SignalP"/>
    </source>
</evidence>
<organism evidence="3 4">
    <name type="scientific">Patella caerulea</name>
    <name type="common">Rayed Mediterranean limpet</name>
    <dbReference type="NCBI Taxonomy" id="87958"/>
    <lineage>
        <taxon>Eukaryota</taxon>
        <taxon>Metazoa</taxon>
        <taxon>Spiralia</taxon>
        <taxon>Lophotrochozoa</taxon>
        <taxon>Mollusca</taxon>
        <taxon>Gastropoda</taxon>
        <taxon>Patellogastropoda</taxon>
        <taxon>Patelloidea</taxon>
        <taxon>Patellidae</taxon>
        <taxon>Patella</taxon>
    </lineage>
</organism>
<feature type="region of interest" description="Disordered" evidence="1">
    <location>
        <begin position="113"/>
        <end position="290"/>
    </location>
</feature>
<keyword evidence="2" id="KW-0732">Signal</keyword>
<sequence>MEKITLLFMLVFVSRIGDFVETATSTSRYSGDIADSYTPTSPNFVNLELDKKLISDQVSMWDIKTMLQSQTMILRDVVSAQQNLHAQNAILIRRYKSLRKYLRRINRSCLCRNSQPTNMVSDDSRKLAGVSQNGEKSTRTRQVDQKVSLKHQLDSQTKRVVHRSNSEGSGPGSDLPLNLHPSNFRRETTYGANDWISQSSTPRPGATDPTSDWITQSSTPRPGATDPTSDWITQSSTPRPGATEPTSDSITQSSTPRPGATEPTSDSITQFSTSQSGVSDPTSDSITRSNTVLASTDGRLIYTLITTGDNSTPLTTDITTDAQVRSHGDRFVNNDVQINKNTGVSHDNNVNNNAGMGHYSDVNNNAERDHDDDVNNKRINVISSNTVNDERGVNSNITREVNDNHNETRHESGSNRQMADKVIAYREGDGDGGFRQVDDKKDRYNNKNMNNKYHHRVVNHDRDMTDNGRGVYNNMVINRLGVNKKQPNNNMDVNKYMDVNSAREKDLNTNVNRNVSGVNNAELRGSEGQTGVQINIKGETNNDLVDRDGDTNNDLVDRDVDINNDLVDRDGDTNNDLVDRDGDTNNDLVDRDGDTNNGRDGDTNNDLVHRDGDTNNDLDDRDGDTNNDLVDRDVDLGERDRDTNNVPGDRGSDTNINLGEQNSGVQWNYMNSLRSSGTLNNINGGSATLNRHSHQLSRKDKMASFGASLSNIVSHNGEFEGSLKERLGRHGGRSRTDLPVNTGFYDLEIDLTSGQYHGNHFAITWISNLTRGLSEKCGLQGVVELTFPRALANEDQVTAMIDMWFDTPTAWVFNIGDSKSNDGFSGDGQTQQNDCEVEGYGSTFTVHGSDKARDPLNKILNIEDDFLNKTASFLVTNEELAWRGQGESSYRGMKDESLFALKGQSDNQGPVNYDIYVGMNRVIGGNYRQGRGLCWIGFKWLTSIN</sequence>
<name>A0AAN8PAZ6_PATCE</name>
<feature type="compositionally biased region" description="Basic and acidic residues" evidence="1">
    <location>
        <begin position="544"/>
        <end position="613"/>
    </location>
</feature>
<feature type="compositionally biased region" description="Basic and acidic residues" evidence="1">
    <location>
        <begin position="629"/>
        <end position="643"/>
    </location>
</feature>
<reference evidence="3 4" key="1">
    <citation type="submission" date="2024-01" db="EMBL/GenBank/DDBJ databases">
        <title>The genome of the rayed Mediterranean limpet Patella caerulea (Linnaeus, 1758).</title>
        <authorList>
            <person name="Anh-Thu Weber A."/>
            <person name="Halstead-Nussloch G."/>
        </authorList>
    </citation>
    <scope>NUCLEOTIDE SEQUENCE [LARGE SCALE GENOMIC DNA]</scope>
    <source>
        <strain evidence="3">AATW-2023a</strain>
        <tissue evidence="3">Whole specimen</tissue>
    </source>
</reference>
<evidence type="ECO:0000313" key="3">
    <source>
        <dbReference type="EMBL" id="KAK6172094.1"/>
    </source>
</evidence>
<feature type="signal peptide" evidence="2">
    <location>
        <begin position="1"/>
        <end position="22"/>
    </location>
</feature>
<feature type="region of interest" description="Disordered" evidence="1">
    <location>
        <begin position="537"/>
        <end position="661"/>
    </location>
</feature>
<dbReference type="AlphaFoldDB" id="A0AAN8PAZ6"/>
<dbReference type="EMBL" id="JAZGQO010000012">
    <property type="protein sequence ID" value="KAK6172094.1"/>
    <property type="molecule type" value="Genomic_DNA"/>
</dbReference>
<proteinExistence type="predicted"/>
<accession>A0AAN8PAZ6</accession>
<keyword evidence="4" id="KW-1185">Reference proteome</keyword>
<protein>
    <submittedName>
        <fullName evidence="3">Uncharacterized protein</fullName>
    </submittedName>
</protein>
<feature type="chain" id="PRO_5043010753" evidence="2">
    <location>
        <begin position="23"/>
        <end position="945"/>
    </location>
</feature>
<feature type="compositionally biased region" description="Polar residues" evidence="1">
    <location>
        <begin position="195"/>
        <end position="290"/>
    </location>
</feature>